<accession>A0ABW4E7R1</accession>
<dbReference type="PANTHER" id="PTHR35563">
    <property type="entry name" value="BARREL METAL-DEPENDENT HYDROLASE, PUTATIVE (AFU_ORTHOLOGUE AFUA_1G16240)-RELATED"/>
    <property type="match status" value="1"/>
</dbReference>
<dbReference type="InterPro" id="IPR052358">
    <property type="entry name" value="Aro_Compnd_Degr_Hydrolases"/>
</dbReference>
<evidence type="ECO:0000313" key="1">
    <source>
        <dbReference type="EMBL" id="MFD1485900.1"/>
    </source>
</evidence>
<dbReference type="Proteomes" id="UP001597252">
    <property type="component" value="Unassembled WGS sequence"/>
</dbReference>
<gene>
    <name evidence="1" type="ORF">ACFQ5J_11745</name>
</gene>
<protein>
    <submittedName>
        <fullName evidence="1">Amidohydrolase family protein</fullName>
    </submittedName>
</protein>
<comment type="caution">
    <text evidence="1">The sequence shown here is derived from an EMBL/GenBank/DDBJ whole genome shotgun (WGS) entry which is preliminary data.</text>
</comment>
<organism evidence="1 2">
    <name type="scientific">Lacticaseibacillus baoqingensis</name>
    <dbReference type="NCBI Taxonomy" id="2486013"/>
    <lineage>
        <taxon>Bacteria</taxon>
        <taxon>Bacillati</taxon>
        <taxon>Bacillota</taxon>
        <taxon>Bacilli</taxon>
        <taxon>Lactobacillales</taxon>
        <taxon>Lactobacillaceae</taxon>
        <taxon>Lacticaseibacillus</taxon>
    </lineage>
</organism>
<dbReference type="EMBL" id="JBHTON010000046">
    <property type="protein sequence ID" value="MFD1485900.1"/>
    <property type="molecule type" value="Genomic_DNA"/>
</dbReference>
<dbReference type="RefSeq" id="WP_125754082.1">
    <property type="nucleotide sequence ID" value="NZ_JBHTON010000046.1"/>
</dbReference>
<reference evidence="2" key="1">
    <citation type="journal article" date="2019" name="Int. J. Syst. Evol. Microbiol.">
        <title>The Global Catalogue of Microorganisms (GCM) 10K type strain sequencing project: providing services to taxonomists for standard genome sequencing and annotation.</title>
        <authorList>
            <consortium name="The Broad Institute Genomics Platform"/>
            <consortium name="The Broad Institute Genome Sequencing Center for Infectious Disease"/>
            <person name="Wu L."/>
            <person name="Ma J."/>
        </authorList>
    </citation>
    <scope>NUCLEOTIDE SEQUENCE [LARGE SCALE GENOMIC DNA]</scope>
    <source>
        <strain evidence="2">CCM 8903</strain>
    </source>
</reference>
<evidence type="ECO:0000313" key="2">
    <source>
        <dbReference type="Proteomes" id="UP001597252"/>
    </source>
</evidence>
<proteinExistence type="predicted"/>
<dbReference type="PANTHER" id="PTHR35563:SF2">
    <property type="entry name" value="BARREL METAL-DEPENDENT HYDROLASE, PUTATIVE (AFU_ORTHOLOGUE AFUA_1G16240)-RELATED"/>
    <property type="match status" value="1"/>
</dbReference>
<dbReference type="Gene3D" id="3.20.20.140">
    <property type="entry name" value="Metal-dependent hydrolases"/>
    <property type="match status" value="1"/>
</dbReference>
<dbReference type="InterPro" id="IPR032466">
    <property type="entry name" value="Metal_Hydrolase"/>
</dbReference>
<name>A0ABW4E7R1_9LACO</name>
<sequence length="258" mass="29545">MQKIFDAHFHIIERPFSINARKVPPRKSYLVGRYLKECHSLPLDFVGGAVVSSAFHGDDQWYLMGILPQLGKRYVGITQIPNTFTDDEIMALDEMGIRGIRFDLSRVGKNSLTEIETLANRVYSLAKWSTEFYSPGSQVDPELETLILKLPKVSVYFPNTVCLSLIRLRQYLAHGVRLKVTGLSHAVNQKNQMKIVLPLLYRENPQGLMFGTELPETQADNCFSMADIYRIQEALSYDSEAVDNVLYRNAQKWYFKTI</sequence>
<keyword evidence="2" id="KW-1185">Reference proteome</keyword>
<dbReference type="SUPFAM" id="SSF51556">
    <property type="entry name" value="Metallo-dependent hydrolases"/>
    <property type="match status" value="1"/>
</dbReference>